<comment type="caution">
    <text evidence="2">The sequence shown here is derived from an EMBL/GenBank/DDBJ whole genome shotgun (WGS) entry which is preliminary data.</text>
</comment>
<organism evidence="2 3">
    <name type="scientific">Rhypophila decipiens</name>
    <dbReference type="NCBI Taxonomy" id="261697"/>
    <lineage>
        <taxon>Eukaryota</taxon>
        <taxon>Fungi</taxon>
        <taxon>Dikarya</taxon>
        <taxon>Ascomycota</taxon>
        <taxon>Pezizomycotina</taxon>
        <taxon>Sordariomycetes</taxon>
        <taxon>Sordariomycetidae</taxon>
        <taxon>Sordariales</taxon>
        <taxon>Naviculisporaceae</taxon>
        <taxon>Rhypophila</taxon>
    </lineage>
</organism>
<evidence type="ECO:0000256" key="1">
    <source>
        <dbReference type="SAM" id="MobiDB-lite"/>
    </source>
</evidence>
<evidence type="ECO:0000313" key="3">
    <source>
        <dbReference type="Proteomes" id="UP001301769"/>
    </source>
</evidence>
<sequence>MDTAIHTHPSNAAQAKAVTAPGSLSFPGASGELTPPSSVHEGAGSRTWPTCTPNPGQIVVAAAQLRAAPGDIPEDSDVVELDTTASRSESVESAIAYDYSAWDTWTSSATTSVNAISGSSDVSAPR</sequence>
<gene>
    <name evidence="2" type="ORF">QBC37DRAFT_375051</name>
</gene>
<reference evidence="2" key="2">
    <citation type="submission" date="2023-05" db="EMBL/GenBank/DDBJ databases">
        <authorList>
            <consortium name="Lawrence Berkeley National Laboratory"/>
            <person name="Steindorff A."/>
            <person name="Hensen N."/>
            <person name="Bonometti L."/>
            <person name="Westerberg I."/>
            <person name="Brannstrom I.O."/>
            <person name="Guillou S."/>
            <person name="Cros-Aarteil S."/>
            <person name="Calhoun S."/>
            <person name="Haridas S."/>
            <person name="Kuo A."/>
            <person name="Mondo S."/>
            <person name="Pangilinan J."/>
            <person name="Riley R."/>
            <person name="Labutti K."/>
            <person name="Andreopoulos B."/>
            <person name="Lipzen A."/>
            <person name="Chen C."/>
            <person name="Yanf M."/>
            <person name="Daum C."/>
            <person name="Ng V."/>
            <person name="Clum A."/>
            <person name="Ohm R."/>
            <person name="Martin F."/>
            <person name="Silar P."/>
            <person name="Natvig D."/>
            <person name="Lalanne C."/>
            <person name="Gautier V."/>
            <person name="Ament-Velasquez S.L."/>
            <person name="Kruys A."/>
            <person name="Hutchinson M.I."/>
            <person name="Powell A.J."/>
            <person name="Barry K."/>
            <person name="Miller A.N."/>
            <person name="Grigoriev I.V."/>
            <person name="Debuchy R."/>
            <person name="Gladieux P."/>
            <person name="Thoren M.H."/>
            <person name="Johannesson H."/>
        </authorList>
    </citation>
    <scope>NUCLEOTIDE SEQUENCE</scope>
    <source>
        <strain evidence="2">PSN293</strain>
    </source>
</reference>
<feature type="region of interest" description="Disordered" evidence="1">
    <location>
        <begin position="1"/>
        <end position="52"/>
    </location>
</feature>
<protein>
    <submittedName>
        <fullName evidence="2">Uncharacterized protein</fullName>
    </submittedName>
</protein>
<accession>A0AAN7B724</accession>
<keyword evidence="3" id="KW-1185">Reference proteome</keyword>
<dbReference type="AlphaFoldDB" id="A0AAN7B724"/>
<reference evidence="2" key="1">
    <citation type="journal article" date="2023" name="Mol. Phylogenet. Evol.">
        <title>Genome-scale phylogeny and comparative genomics of the fungal order Sordariales.</title>
        <authorList>
            <person name="Hensen N."/>
            <person name="Bonometti L."/>
            <person name="Westerberg I."/>
            <person name="Brannstrom I.O."/>
            <person name="Guillou S."/>
            <person name="Cros-Aarteil S."/>
            <person name="Calhoun S."/>
            <person name="Haridas S."/>
            <person name="Kuo A."/>
            <person name="Mondo S."/>
            <person name="Pangilinan J."/>
            <person name="Riley R."/>
            <person name="LaButti K."/>
            <person name="Andreopoulos B."/>
            <person name="Lipzen A."/>
            <person name="Chen C."/>
            <person name="Yan M."/>
            <person name="Daum C."/>
            <person name="Ng V."/>
            <person name="Clum A."/>
            <person name="Steindorff A."/>
            <person name="Ohm R.A."/>
            <person name="Martin F."/>
            <person name="Silar P."/>
            <person name="Natvig D.O."/>
            <person name="Lalanne C."/>
            <person name="Gautier V."/>
            <person name="Ament-Velasquez S.L."/>
            <person name="Kruys A."/>
            <person name="Hutchinson M.I."/>
            <person name="Powell A.J."/>
            <person name="Barry K."/>
            <person name="Miller A.N."/>
            <person name="Grigoriev I.V."/>
            <person name="Debuchy R."/>
            <person name="Gladieux P."/>
            <person name="Hiltunen Thoren M."/>
            <person name="Johannesson H."/>
        </authorList>
    </citation>
    <scope>NUCLEOTIDE SEQUENCE</scope>
    <source>
        <strain evidence="2">PSN293</strain>
    </source>
</reference>
<evidence type="ECO:0000313" key="2">
    <source>
        <dbReference type="EMBL" id="KAK4212467.1"/>
    </source>
</evidence>
<dbReference type="Proteomes" id="UP001301769">
    <property type="component" value="Unassembled WGS sequence"/>
</dbReference>
<name>A0AAN7B724_9PEZI</name>
<dbReference type="EMBL" id="MU858127">
    <property type="protein sequence ID" value="KAK4212467.1"/>
    <property type="molecule type" value="Genomic_DNA"/>
</dbReference>
<proteinExistence type="predicted"/>